<organism evidence="1 2">
    <name type="scientific">Musa troglodytarum</name>
    <name type="common">fe'i banana</name>
    <dbReference type="NCBI Taxonomy" id="320322"/>
    <lineage>
        <taxon>Eukaryota</taxon>
        <taxon>Viridiplantae</taxon>
        <taxon>Streptophyta</taxon>
        <taxon>Embryophyta</taxon>
        <taxon>Tracheophyta</taxon>
        <taxon>Spermatophyta</taxon>
        <taxon>Magnoliopsida</taxon>
        <taxon>Liliopsida</taxon>
        <taxon>Zingiberales</taxon>
        <taxon>Musaceae</taxon>
        <taxon>Musa</taxon>
    </lineage>
</organism>
<evidence type="ECO:0000313" key="2">
    <source>
        <dbReference type="Proteomes" id="UP001055439"/>
    </source>
</evidence>
<accession>A0A9E7HU33</accession>
<dbReference type="AlphaFoldDB" id="A0A9E7HU33"/>
<protein>
    <submittedName>
        <fullName evidence="1">Uncharacterized protein</fullName>
    </submittedName>
</protein>
<sequence>MQSAAAAHQFDRQNSTAIYIIAVLLAGADGMNSGEPIQTSAEGGRLDDGRSNIMWATATWYRETFFYVSREPGTAKLSLGGTVSIASAALRMGGARLWRLATDGRR</sequence>
<reference evidence="1" key="1">
    <citation type="submission" date="2022-05" db="EMBL/GenBank/DDBJ databases">
        <title>The Musa troglodytarum L. genome provides insights into the mechanism of non-climacteric behaviour and enrichment of carotenoids.</title>
        <authorList>
            <person name="Wang J."/>
        </authorList>
    </citation>
    <scope>NUCLEOTIDE SEQUENCE</scope>
    <source>
        <tissue evidence="1">Leaf</tissue>
    </source>
</reference>
<gene>
    <name evidence="1" type="ORF">MUK42_07922</name>
</gene>
<evidence type="ECO:0000313" key="1">
    <source>
        <dbReference type="EMBL" id="URE39945.1"/>
    </source>
</evidence>
<dbReference type="EMBL" id="CP097510">
    <property type="protein sequence ID" value="URE39945.1"/>
    <property type="molecule type" value="Genomic_DNA"/>
</dbReference>
<keyword evidence="2" id="KW-1185">Reference proteome</keyword>
<proteinExistence type="predicted"/>
<dbReference type="Proteomes" id="UP001055439">
    <property type="component" value="Chromosome 8"/>
</dbReference>
<name>A0A9E7HU33_9LILI</name>